<evidence type="ECO:0000256" key="2">
    <source>
        <dbReference type="ARBA" id="ARBA00013819"/>
    </source>
</evidence>
<keyword evidence="4" id="KW-0853">WD repeat</keyword>
<dbReference type="GO" id="GO:0003743">
    <property type="term" value="F:translation initiation factor activity"/>
    <property type="evidence" value="ECO:0007669"/>
    <property type="project" value="UniProtKB-KW"/>
</dbReference>
<dbReference type="Proteomes" id="UP000078348">
    <property type="component" value="Unassembled WGS sequence"/>
</dbReference>
<dbReference type="GO" id="GO:0043022">
    <property type="term" value="F:ribosome binding"/>
    <property type="evidence" value="ECO:0007669"/>
    <property type="project" value="TreeGrafter"/>
</dbReference>
<keyword evidence="5" id="KW-0677">Repeat</keyword>
<protein>
    <recommendedName>
        <fullName evidence="2">Eukaryotic translation initiation factor 2A</fullName>
    </recommendedName>
</protein>
<feature type="compositionally biased region" description="Low complexity" evidence="8">
    <location>
        <begin position="502"/>
        <end position="527"/>
    </location>
</feature>
<dbReference type="AlphaFoldDB" id="A0A196S3W7"/>
<evidence type="ECO:0000259" key="9">
    <source>
        <dbReference type="Pfam" id="PF08662"/>
    </source>
</evidence>
<feature type="region of interest" description="Disordered" evidence="8">
    <location>
        <begin position="480"/>
        <end position="530"/>
    </location>
</feature>
<feature type="compositionally biased region" description="Basic and acidic residues" evidence="8">
    <location>
        <begin position="591"/>
        <end position="602"/>
    </location>
</feature>
<comment type="caution">
    <text evidence="10">The sequence shown here is derived from an EMBL/GenBank/DDBJ whole genome shotgun (WGS) entry which is preliminary data.</text>
</comment>
<keyword evidence="6" id="KW-0810">Translation regulation</keyword>
<evidence type="ECO:0000313" key="11">
    <source>
        <dbReference type="Proteomes" id="UP000078348"/>
    </source>
</evidence>
<dbReference type="GO" id="GO:0003729">
    <property type="term" value="F:mRNA binding"/>
    <property type="evidence" value="ECO:0007669"/>
    <property type="project" value="TreeGrafter"/>
</dbReference>
<dbReference type="InterPro" id="IPR011387">
    <property type="entry name" value="TIF2A"/>
</dbReference>
<dbReference type="PANTHER" id="PTHR13227:SF0">
    <property type="entry name" value="EUKARYOTIC TRANSLATION INITIATION FACTOR 2A"/>
    <property type="match status" value="1"/>
</dbReference>
<name>A0A196S3W7_BLAHN</name>
<dbReference type="EMBL" id="LXWW01000577">
    <property type="protein sequence ID" value="OAO11843.1"/>
    <property type="molecule type" value="Genomic_DNA"/>
</dbReference>
<dbReference type="InterPro" id="IPR013979">
    <property type="entry name" value="TIF_beta_prop-like"/>
</dbReference>
<dbReference type="PANTHER" id="PTHR13227">
    <property type="entry name" value="EUKARYOTIC TRANSLATION INITIATION FACTOR 2A"/>
    <property type="match status" value="1"/>
</dbReference>
<dbReference type="GO" id="GO:0000049">
    <property type="term" value="F:tRNA binding"/>
    <property type="evidence" value="ECO:0007669"/>
    <property type="project" value="TreeGrafter"/>
</dbReference>
<dbReference type="STRING" id="478820.A0A196S3W7"/>
<dbReference type="GO" id="GO:0022627">
    <property type="term" value="C:cytosolic small ribosomal subunit"/>
    <property type="evidence" value="ECO:0007669"/>
    <property type="project" value="TreeGrafter"/>
</dbReference>
<comment type="similarity">
    <text evidence="1">Belongs to the WD repeat EIF2A family.</text>
</comment>
<gene>
    <name evidence="10" type="ORF">AV274_6456</name>
</gene>
<keyword evidence="3 10" id="KW-0396">Initiation factor</keyword>
<reference evidence="10 11" key="1">
    <citation type="submission" date="2016-05" db="EMBL/GenBank/DDBJ databases">
        <title>Nuclear genome of Blastocystis sp. subtype 1 NandII.</title>
        <authorList>
            <person name="Gentekaki E."/>
            <person name="Curtis B."/>
            <person name="Stairs C."/>
            <person name="Eme L."/>
            <person name="Herman E."/>
            <person name="Klimes V."/>
            <person name="Arias M.C."/>
            <person name="Elias M."/>
            <person name="Hilliou F."/>
            <person name="Klute M."/>
            <person name="Malik S.-B."/>
            <person name="Pightling A."/>
            <person name="Rachubinski R."/>
            <person name="Salas D."/>
            <person name="Schlacht A."/>
            <person name="Suga H."/>
            <person name="Archibald J."/>
            <person name="Ball S.G."/>
            <person name="Clark G."/>
            <person name="Dacks J."/>
            <person name="Van Der Giezen M."/>
            <person name="Tsaousis A."/>
            <person name="Roger A."/>
        </authorList>
    </citation>
    <scope>NUCLEOTIDE SEQUENCE [LARGE SCALE GENOMIC DNA]</scope>
    <source>
        <strain evidence="11">ATCC 50177 / NandII</strain>
    </source>
</reference>
<dbReference type="SUPFAM" id="SSF82171">
    <property type="entry name" value="DPP6 N-terminal domain-like"/>
    <property type="match status" value="1"/>
</dbReference>
<proteinExistence type="inferred from homology"/>
<accession>A0A196S3W7</accession>
<organism evidence="10 11">
    <name type="scientific">Blastocystis sp. subtype 1 (strain ATCC 50177 / NandII)</name>
    <dbReference type="NCBI Taxonomy" id="478820"/>
    <lineage>
        <taxon>Eukaryota</taxon>
        <taxon>Sar</taxon>
        <taxon>Stramenopiles</taxon>
        <taxon>Bigyra</taxon>
        <taxon>Opalozoa</taxon>
        <taxon>Opalinata</taxon>
        <taxon>Blastocystidae</taxon>
        <taxon>Blastocystis</taxon>
    </lineage>
</organism>
<dbReference type="InterPro" id="IPR015943">
    <property type="entry name" value="WD40/YVTN_repeat-like_dom_sf"/>
</dbReference>
<evidence type="ECO:0000256" key="8">
    <source>
        <dbReference type="SAM" id="MobiDB-lite"/>
    </source>
</evidence>
<evidence type="ECO:0000256" key="6">
    <source>
        <dbReference type="ARBA" id="ARBA00022845"/>
    </source>
</evidence>
<dbReference type="Pfam" id="PF08662">
    <property type="entry name" value="eIF2A"/>
    <property type="match status" value="1"/>
</dbReference>
<sequence length="610" mass="68123">MILNSLDLPPLQFVTRSKSGMFLYTMKDGEDKPTKEDFFPSTNCEEVVWSKDGSLCIYRESTGVRVFDMATRTLRFALDLPKVVAVSISPRIKWLVTITPFKSAPNLQIWDLATGELHFELVQKSFSRSCWPYLQWDAEEKHALFHSGETITIFNGADLNDVANQQIIRNGDQGLMSSFVVTSTSLVSLSPSASCPAFVLFSPLKEGEGVVAFFADHSKEPKEPKEPSPHFVIQRQQRVLNCNQALCEWSAKGDRAVLTASSDIDRTGVSYYGSTQLFYVFNDFKPRADVILGIMRDEQSVQQSRFSADGAFLCAVTTSVPATTQLYSTKECKEEGSCGKLNVNTIRWSPHNRLLLLGGFGNLSGDVTVWDNLEHKRIVQFKTEYITSCEWAPDSRHLVMGTCYPRMKIDNRLYVYKYNGVKLFQEDVDVLYEIAIRPVPEGLLPLRPPTALELAELKQQQQQKAPAKYVPPHLRNKGAVVGGRAVPGMKAPANREKKPAKKPGAAKPTNQPKSMKPASPTSPATPTGVDAGANLLDAIFASVKSQPAAEEETAVSLQKKLRAVQKKLRDIEMMKAKWSMFNEEQLQKLAKEEGLREEESRIMQKLSSLK</sequence>
<feature type="domain" description="Translation initiation factor beta propellor-like" evidence="9">
    <location>
        <begin position="241"/>
        <end position="434"/>
    </location>
</feature>
<feature type="region of interest" description="Disordered" evidence="8">
    <location>
        <begin position="591"/>
        <end position="610"/>
    </location>
</feature>
<evidence type="ECO:0000256" key="4">
    <source>
        <dbReference type="ARBA" id="ARBA00022574"/>
    </source>
</evidence>
<keyword evidence="11" id="KW-1185">Reference proteome</keyword>
<evidence type="ECO:0000313" key="10">
    <source>
        <dbReference type="EMBL" id="OAO11843.1"/>
    </source>
</evidence>
<evidence type="ECO:0000256" key="5">
    <source>
        <dbReference type="ARBA" id="ARBA00022737"/>
    </source>
</evidence>
<evidence type="ECO:0000256" key="7">
    <source>
        <dbReference type="ARBA" id="ARBA00022917"/>
    </source>
</evidence>
<dbReference type="GO" id="GO:0006417">
    <property type="term" value="P:regulation of translation"/>
    <property type="evidence" value="ECO:0007669"/>
    <property type="project" value="UniProtKB-KW"/>
</dbReference>
<evidence type="ECO:0000256" key="1">
    <source>
        <dbReference type="ARBA" id="ARBA00009573"/>
    </source>
</evidence>
<evidence type="ECO:0000256" key="3">
    <source>
        <dbReference type="ARBA" id="ARBA00022540"/>
    </source>
</evidence>
<keyword evidence="7" id="KW-0648">Protein biosynthesis</keyword>
<dbReference type="OrthoDB" id="2194683at2759"/>
<dbReference type="Gene3D" id="2.130.10.10">
    <property type="entry name" value="YVTN repeat-like/Quinoprotein amine dehydrogenase"/>
    <property type="match status" value="1"/>
</dbReference>